<name>A0A023X1H8_RUBRA</name>
<dbReference type="InterPro" id="IPR056798">
    <property type="entry name" value="ADH_Fe_C"/>
</dbReference>
<dbReference type="GO" id="GO:0004022">
    <property type="term" value="F:alcohol dehydrogenase (NAD+) activity"/>
    <property type="evidence" value="ECO:0007669"/>
    <property type="project" value="UniProtKB-ARBA"/>
</dbReference>
<dbReference type="CDD" id="cd08551">
    <property type="entry name" value="Fe-ADH"/>
    <property type="match status" value="1"/>
</dbReference>
<dbReference type="GO" id="GO:0046872">
    <property type="term" value="F:metal ion binding"/>
    <property type="evidence" value="ECO:0007669"/>
    <property type="project" value="InterPro"/>
</dbReference>
<keyword evidence="2 7" id="KW-0560">Oxidoreductase</keyword>
<dbReference type="Proteomes" id="UP000025229">
    <property type="component" value="Chromosome"/>
</dbReference>
<dbReference type="InterPro" id="IPR039697">
    <property type="entry name" value="Alcohol_dehydrogenase_Fe"/>
</dbReference>
<keyword evidence="3" id="KW-0520">NAD</keyword>
<dbReference type="AlphaFoldDB" id="A0A023X1H8"/>
<dbReference type="Proteomes" id="UP001281130">
    <property type="component" value="Unassembled WGS sequence"/>
</dbReference>
<proteinExistence type="inferred from homology"/>
<evidence type="ECO:0000313" key="6">
    <source>
        <dbReference type="EMBL" id="AHY45919.1"/>
    </source>
</evidence>
<dbReference type="RefSeq" id="WP_038680663.1">
    <property type="nucleotide sequence ID" value="NZ_CP007514.1"/>
</dbReference>
<evidence type="ECO:0000313" key="7">
    <source>
        <dbReference type="EMBL" id="MDX5893333.1"/>
    </source>
</evidence>
<sequence>MSVEIETVRTVEVPTRMVHGPEAIRELGEIVRGLGVERPFLVTDRGVVSAGLAERALESLRGAFVFDAVRANPDVELVAEASALYREEGCDGLVALGGGSSMDTAKGVGVEVAHGGSILDYEYGRTPIDRRIPPLVTVPTTAGTGSEVTLWAVITDHERGIKFNVGGTPLIGAHVAVIDPTLTLGLPPAITAATGMDALSHGIECYTCDYHQPFTDAAALAAIELSARWLRTACKDGKNLEARTNMAHAATFGGLAYGTESAGAAHAMSQSAGGLHDCPHGALTARVLGPVCEFNAPAAPERYARIAQALGANVYGMEPLEAAQAGIEELYRLTEDVGIPTLQELGFSEEEIPLLAKIAYEDPQTVGNPREVTVPDYEEIYRNAFARGDGGK</sequence>
<evidence type="ECO:0000256" key="1">
    <source>
        <dbReference type="ARBA" id="ARBA00007358"/>
    </source>
</evidence>
<protein>
    <submittedName>
        <fullName evidence="6">Alcohol dehydrogenase class IV</fullName>
    </submittedName>
    <submittedName>
        <fullName evidence="7">Iron-containing alcohol dehydrogenase</fullName>
        <ecNumber evidence="7">1.1.1.-</ecNumber>
    </submittedName>
</protein>
<dbReference type="PROSITE" id="PS00913">
    <property type="entry name" value="ADH_IRON_1"/>
    <property type="match status" value="1"/>
</dbReference>
<dbReference type="Pfam" id="PF25137">
    <property type="entry name" value="ADH_Fe_C"/>
    <property type="match status" value="1"/>
</dbReference>
<evidence type="ECO:0000259" key="5">
    <source>
        <dbReference type="Pfam" id="PF25137"/>
    </source>
</evidence>
<dbReference type="HOGENOM" id="CLU_007207_0_0_11"/>
<dbReference type="InterPro" id="IPR001670">
    <property type="entry name" value="ADH_Fe/GldA"/>
</dbReference>
<evidence type="ECO:0000256" key="3">
    <source>
        <dbReference type="ARBA" id="ARBA00023027"/>
    </source>
</evidence>
<dbReference type="Gene3D" id="1.20.1090.10">
    <property type="entry name" value="Dehydroquinate synthase-like - alpha domain"/>
    <property type="match status" value="1"/>
</dbReference>
<accession>A0A023X1H8</accession>
<evidence type="ECO:0000259" key="4">
    <source>
        <dbReference type="Pfam" id="PF00465"/>
    </source>
</evidence>
<reference evidence="6 8" key="1">
    <citation type="submission" date="2014-03" db="EMBL/GenBank/DDBJ databases">
        <title>Complete genome sequence of the Radio-Resistant Rubrobacter radiotolerans RSPS-4.</title>
        <authorList>
            <person name="Egas C.C."/>
            <person name="Barroso C.C."/>
            <person name="Froufe H.J.C."/>
            <person name="Pacheco J.J."/>
            <person name="Albuquerque L.L."/>
            <person name="da Costa M.M.S."/>
        </authorList>
    </citation>
    <scope>NUCLEOTIDE SEQUENCE [LARGE SCALE GENOMIC DNA]</scope>
    <source>
        <strain evidence="6 8">RSPS-4</strain>
    </source>
</reference>
<dbReference type="InterPro" id="IPR018211">
    <property type="entry name" value="ADH_Fe_CS"/>
</dbReference>
<dbReference type="STRING" id="42256.RradSPS_0636"/>
<dbReference type="PANTHER" id="PTHR11496:SF102">
    <property type="entry name" value="ALCOHOL DEHYDROGENASE 4"/>
    <property type="match status" value="1"/>
</dbReference>
<dbReference type="KEGG" id="rrd:RradSPS_0636"/>
<dbReference type="EMBL" id="CP007514">
    <property type="protein sequence ID" value="AHY45919.1"/>
    <property type="molecule type" value="Genomic_DNA"/>
</dbReference>
<evidence type="ECO:0000313" key="8">
    <source>
        <dbReference type="Proteomes" id="UP000025229"/>
    </source>
</evidence>
<dbReference type="PANTHER" id="PTHR11496">
    <property type="entry name" value="ALCOHOL DEHYDROGENASE"/>
    <property type="match status" value="1"/>
</dbReference>
<gene>
    <name evidence="6" type="ORF">RradSPS_0636</name>
    <name evidence="7" type="ORF">SIL72_04745</name>
</gene>
<dbReference type="EMBL" id="JAWXXX010000001">
    <property type="protein sequence ID" value="MDX5893333.1"/>
    <property type="molecule type" value="Genomic_DNA"/>
</dbReference>
<dbReference type="Pfam" id="PF00465">
    <property type="entry name" value="Fe-ADH"/>
    <property type="match status" value="1"/>
</dbReference>
<comment type="similarity">
    <text evidence="1">Belongs to the iron-containing alcohol dehydrogenase family.</text>
</comment>
<organism evidence="6 8">
    <name type="scientific">Rubrobacter radiotolerans</name>
    <name type="common">Arthrobacter radiotolerans</name>
    <dbReference type="NCBI Taxonomy" id="42256"/>
    <lineage>
        <taxon>Bacteria</taxon>
        <taxon>Bacillati</taxon>
        <taxon>Actinomycetota</taxon>
        <taxon>Rubrobacteria</taxon>
        <taxon>Rubrobacterales</taxon>
        <taxon>Rubrobacteraceae</taxon>
        <taxon>Rubrobacter</taxon>
    </lineage>
</organism>
<evidence type="ECO:0000256" key="2">
    <source>
        <dbReference type="ARBA" id="ARBA00023002"/>
    </source>
</evidence>
<dbReference type="Gene3D" id="3.40.50.1970">
    <property type="match status" value="1"/>
</dbReference>
<dbReference type="FunFam" id="3.40.50.1970:FF:000003">
    <property type="entry name" value="Alcohol dehydrogenase, iron-containing"/>
    <property type="match status" value="1"/>
</dbReference>
<dbReference type="EC" id="1.1.1.-" evidence="7"/>
<dbReference type="PATRIC" id="fig|42256.3.peg.647"/>
<dbReference type="SUPFAM" id="SSF56796">
    <property type="entry name" value="Dehydroquinate synthase-like"/>
    <property type="match status" value="1"/>
</dbReference>
<reference evidence="7" key="2">
    <citation type="submission" date="2023-11" db="EMBL/GenBank/DDBJ databases">
        <title>MicrobeMod: A computational toolkit for identifying prokaryotic methylation and restriction-modification with nanopore sequencing.</title>
        <authorList>
            <person name="Crits-Christoph A."/>
            <person name="Kang S.C."/>
            <person name="Lee H."/>
            <person name="Ostrov N."/>
        </authorList>
    </citation>
    <scope>NUCLEOTIDE SEQUENCE</scope>
    <source>
        <strain evidence="7">ATCC 51242</strain>
    </source>
</reference>
<keyword evidence="8" id="KW-1185">Reference proteome</keyword>
<dbReference type="FunFam" id="1.20.1090.10:FF:000001">
    <property type="entry name" value="Aldehyde-alcohol dehydrogenase"/>
    <property type="match status" value="1"/>
</dbReference>
<feature type="domain" description="Alcohol dehydrogenase iron-type/glycerol dehydrogenase GldA" evidence="4">
    <location>
        <begin position="14"/>
        <end position="180"/>
    </location>
</feature>
<dbReference type="eggNOG" id="COG1454">
    <property type="taxonomic scope" value="Bacteria"/>
</dbReference>
<feature type="domain" description="Fe-containing alcohol dehydrogenase-like C-terminal" evidence="5">
    <location>
        <begin position="191"/>
        <end position="385"/>
    </location>
</feature>
<dbReference type="OrthoDB" id="323926at2"/>